<organism evidence="1 2">
    <name type="scientific">Bacteroides caecicola</name>
    <dbReference type="NCBI Taxonomy" id="1462569"/>
    <lineage>
        <taxon>Bacteria</taxon>
        <taxon>Pseudomonadati</taxon>
        <taxon>Bacteroidota</taxon>
        <taxon>Bacteroidia</taxon>
        <taxon>Bacteroidales</taxon>
        <taxon>Bacteroidaceae</taxon>
        <taxon>Bacteroides</taxon>
    </lineage>
</organism>
<dbReference type="PANTHER" id="PTHR11102:SF160">
    <property type="entry name" value="ERAD-ASSOCIATED E3 UBIQUITIN-PROTEIN LIGASE COMPONENT HRD3"/>
    <property type="match status" value="1"/>
</dbReference>
<dbReference type="InterPro" id="IPR006597">
    <property type="entry name" value="Sel1-like"/>
</dbReference>
<evidence type="ECO:0000313" key="2">
    <source>
        <dbReference type="Proteomes" id="UP000782117"/>
    </source>
</evidence>
<dbReference type="Pfam" id="PF08238">
    <property type="entry name" value="Sel1"/>
    <property type="match status" value="2"/>
</dbReference>
<dbReference type="Gene3D" id="1.25.40.10">
    <property type="entry name" value="Tetratricopeptide repeat domain"/>
    <property type="match status" value="2"/>
</dbReference>
<accession>A0ABS2F457</accession>
<sequence>MKNQETLSLNGIGRKQIYISCIPEICLYVLYHIANQGCFGEDAFYPDWQRGQYELQEYVLDIAVKQFADNGKQSTLVRSFILFLKAIYLKRTRRYALAEVTLKQYLSLPERENDRHWMEQDVIYALLGECCLYRGDKAKAEVYFHKVGEKEKTSVWEYVQSLLGERIAPDELNQACYEAVADACCQNNVTAQPLKNAIDTFFVPPEIYDNEEEENEAEADIDKENSEMPQYTFDEWYEMAEEGDRVAQLVVGYAYYKGGCVARNYRLAREWFYLSALQGNAAAQMNLAYMYAHGYGVEADVQQAAQWREKAEANPNLDLKSYRDLLLK</sequence>
<proteinExistence type="predicted"/>
<dbReference type="InterPro" id="IPR050767">
    <property type="entry name" value="Sel1_AlgK"/>
</dbReference>
<protein>
    <submittedName>
        <fullName evidence="1">Sel1 repeat family protein</fullName>
    </submittedName>
</protein>
<evidence type="ECO:0000313" key="1">
    <source>
        <dbReference type="EMBL" id="MBM6805012.1"/>
    </source>
</evidence>
<gene>
    <name evidence="1" type="ORF">H6A24_00580</name>
</gene>
<comment type="caution">
    <text evidence="1">The sequence shown here is derived from an EMBL/GenBank/DDBJ whole genome shotgun (WGS) entry which is preliminary data.</text>
</comment>
<dbReference type="SUPFAM" id="SSF81901">
    <property type="entry name" value="HCP-like"/>
    <property type="match status" value="1"/>
</dbReference>
<reference evidence="1 2" key="1">
    <citation type="journal article" date="2021" name="Sci. Rep.">
        <title>The distribution of antibiotic resistance genes in chicken gut microbiota commensals.</title>
        <authorList>
            <person name="Juricova H."/>
            <person name="Matiasovicova J."/>
            <person name="Kubasova T."/>
            <person name="Cejkova D."/>
            <person name="Rychlik I."/>
        </authorList>
    </citation>
    <scope>NUCLEOTIDE SEQUENCE [LARGE SCALE GENOMIC DNA]</scope>
    <source>
        <strain evidence="1 2">An768</strain>
    </source>
</reference>
<keyword evidence="2" id="KW-1185">Reference proteome</keyword>
<name>A0ABS2F457_9BACE</name>
<dbReference type="Proteomes" id="UP000782117">
    <property type="component" value="Unassembled WGS sequence"/>
</dbReference>
<dbReference type="InterPro" id="IPR011990">
    <property type="entry name" value="TPR-like_helical_dom_sf"/>
</dbReference>
<dbReference type="SMART" id="SM00671">
    <property type="entry name" value="SEL1"/>
    <property type="match status" value="2"/>
</dbReference>
<dbReference type="EMBL" id="JACJKJ010000001">
    <property type="protein sequence ID" value="MBM6805012.1"/>
    <property type="molecule type" value="Genomic_DNA"/>
</dbReference>
<dbReference type="PANTHER" id="PTHR11102">
    <property type="entry name" value="SEL-1-LIKE PROTEIN"/>
    <property type="match status" value="1"/>
</dbReference>